<dbReference type="PANTHER" id="PTHR23035:SF1">
    <property type="entry name" value="CILIA- AND FLAGELLA-ASSOCIATED PROTEIN 97"/>
    <property type="match status" value="1"/>
</dbReference>
<dbReference type="InterPro" id="IPR029488">
    <property type="entry name" value="Hmw/CFAP97"/>
</dbReference>
<dbReference type="Pfam" id="PF13879">
    <property type="entry name" value="Hmw_CFAP97"/>
    <property type="match status" value="1"/>
</dbReference>
<evidence type="ECO:0000256" key="1">
    <source>
        <dbReference type="ARBA" id="ARBA00008315"/>
    </source>
</evidence>
<comment type="similarity">
    <text evidence="1">Belongs to the CFAP97 family.</text>
</comment>
<proteinExistence type="inferred from homology"/>
<feature type="compositionally biased region" description="Acidic residues" evidence="2">
    <location>
        <begin position="44"/>
        <end position="53"/>
    </location>
</feature>
<dbReference type="InterPro" id="IPR038791">
    <property type="entry name" value="Cfap97/Hemingway"/>
</dbReference>
<sequence>MSCLEGSEPDCECRYTLTLTDEIVQEKFSEMKDSFNHVPSIHEVDEEETDEEHQEPKTPEETEQPANLAKDTDEDTIYSNDSFCSDESCDESGGTNATSRSLNDFHFLPEVAIRKCNQEESKNDQDKPEDTSQSSKIINPVRCKSSTFDDNTIEIKQVRSRRRNMSFTDEEMRKIEWENQILLRKIMAQQKPKEKILRENALPSRISSSAINRKKLQKKIENENILLLQRIQQTKSRVMNNMTKSGCRHTIL</sequence>
<reference evidence="3 4" key="1">
    <citation type="submission" date="2024-08" db="EMBL/GenBank/DDBJ databases">
        <authorList>
            <person name="Will J Nash"/>
            <person name="Angela Man"/>
            <person name="Seanna McTaggart"/>
            <person name="Kendall Baker"/>
            <person name="Tom Barker"/>
            <person name="Leah Catchpole"/>
            <person name="Alex Durrant"/>
            <person name="Karim Gharbi"/>
            <person name="Naomi Irish"/>
            <person name="Gemy Kaithakottil"/>
            <person name="Debby Ku"/>
            <person name="Aaliyah Providence"/>
            <person name="Felix Shaw"/>
            <person name="David Swarbreck"/>
            <person name="Chris Watkins"/>
            <person name="Ann M. McCartney"/>
            <person name="Giulio Formenti"/>
            <person name="Alice Mouton"/>
            <person name="Noel Vella"/>
            <person name="Bjorn M von Reumont"/>
            <person name="Adriana Vella"/>
            <person name="Wilfried Haerty"/>
        </authorList>
    </citation>
    <scope>NUCLEOTIDE SEQUENCE [LARGE SCALE GENOMIC DNA]</scope>
</reference>
<comment type="caution">
    <text evidence="3">The sequence shown here is derived from an EMBL/GenBank/DDBJ whole genome shotgun (WGS) entry which is preliminary data.</text>
</comment>
<feature type="region of interest" description="Disordered" evidence="2">
    <location>
        <begin position="118"/>
        <end position="139"/>
    </location>
</feature>
<gene>
    <name evidence="3" type="ORF">XYLVIOL_LOCUS7132</name>
</gene>
<feature type="region of interest" description="Disordered" evidence="2">
    <location>
        <begin position="34"/>
        <end position="101"/>
    </location>
</feature>
<name>A0ABP1NWD1_XYLVO</name>
<dbReference type="Proteomes" id="UP001642520">
    <property type="component" value="Unassembled WGS sequence"/>
</dbReference>
<dbReference type="PANTHER" id="PTHR23035">
    <property type="entry name" value="CILIA- AND FLAGELLA-ASSOCIATED PROTEIN 97-RELATED"/>
    <property type="match status" value="1"/>
</dbReference>
<evidence type="ECO:0008006" key="5">
    <source>
        <dbReference type="Google" id="ProtNLM"/>
    </source>
</evidence>
<keyword evidence="4" id="KW-1185">Reference proteome</keyword>
<feature type="compositionally biased region" description="Basic and acidic residues" evidence="2">
    <location>
        <begin position="118"/>
        <end position="130"/>
    </location>
</feature>
<dbReference type="EMBL" id="CAXAJV020001293">
    <property type="protein sequence ID" value="CAL7945294.1"/>
    <property type="molecule type" value="Genomic_DNA"/>
</dbReference>
<evidence type="ECO:0000313" key="3">
    <source>
        <dbReference type="EMBL" id="CAL7945294.1"/>
    </source>
</evidence>
<evidence type="ECO:0000313" key="4">
    <source>
        <dbReference type="Proteomes" id="UP001642520"/>
    </source>
</evidence>
<feature type="compositionally biased region" description="Basic and acidic residues" evidence="2">
    <location>
        <begin position="34"/>
        <end position="43"/>
    </location>
</feature>
<organism evidence="3 4">
    <name type="scientific">Xylocopa violacea</name>
    <name type="common">Violet carpenter bee</name>
    <name type="synonym">Apis violacea</name>
    <dbReference type="NCBI Taxonomy" id="135666"/>
    <lineage>
        <taxon>Eukaryota</taxon>
        <taxon>Metazoa</taxon>
        <taxon>Ecdysozoa</taxon>
        <taxon>Arthropoda</taxon>
        <taxon>Hexapoda</taxon>
        <taxon>Insecta</taxon>
        <taxon>Pterygota</taxon>
        <taxon>Neoptera</taxon>
        <taxon>Endopterygota</taxon>
        <taxon>Hymenoptera</taxon>
        <taxon>Apocrita</taxon>
        <taxon>Aculeata</taxon>
        <taxon>Apoidea</taxon>
        <taxon>Anthophila</taxon>
        <taxon>Apidae</taxon>
        <taxon>Xylocopa</taxon>
        <taxon>Xylocopa</taxon>
    </lineage>
</organism>
<evidence type="ECO:0000256" key="2">
    <source>
        <dbReference type="SAM" id="MobiDB-lite"/>
    </source>
</evidence>
<protein>
    <recommendedName>
        <fullName evidence="5">Cilia- and flagella-associated protein 97</fullName>
    </recommendedName>
</protein>
<accession>A0ABP1NWD1</accession>